<feature type="non-terminal residue" evidence="1">
    <location>
        <position position="1"/>
    </location>
</feature>
<protein>
    <submittedName>
        <fullName evidence="1">Uncharacterized protein</fullName>
    </submittedName>
</protein>
<evidence type="ECO:0000313" key="1">
    <source>
        <dbReference type="EMBL" id="CAL4118147.1"/>
    </source>
</evidence>
<gene>
    <name evidence="1" type="ORF">MNOR_LOCUS21374</name>
</gene>
<comment type="caution">
    <text evidence="1">The sequence shown here is derived from an EMBL/GenBank/DDBJ whole genome shotgun (WGS) entry which is preliminary data.</text>
</comment>
<reference evidence="1 2" key="1">
    <citation type="submission" date="2024-05" db="EMBL/GenBank/DDBJ databases">
        <authorList>
            <person name="Wallberg A."/>
        </authorList>
    </citation>
    <scope>NUCLEOTIDE SEQUENCE [LARGE SCALE GENOMIC DNA]</scope>
</reference>
<dbReference type="Proteomes" id="UP001497623">
    <property type="component" value="Unassembled WGS sequence"/>
</dbReference>
<feature type="non-terminal residue" evidence="1">
    <location>
        <position position="125"/>
    </location>
</feature>
<sequence length="125" mass="14527">AVVDKEWAIGGQHDEIRESEVHNQEVGWCADRSMLVEKIDNQAISRYGEEQKEDVYKPQDIVPHGVNRWEVVPMFVNVRFKVVWCKIRNGHPRWVAEGYLLCTSSSSNQGFCQRPSSSEVRHFIR</sequence>
<accession>A0AAV2R902</accession>
<proteinExistence type="predicted"/>
<name>A0AAV2R902_MEGNR</name>
<dbReference type="EMBL" id="CAXKWB010017162">
    <property type="protein sequence ID" value="CAL4118147.1"/>
    <property type="molecule type" value="Genomic_DNA"/>
</dbReference>
<organism evidence="1 2">
    <name type="scientific">Meganyctiphanes norvegica</name>
    <name type="common">Northern krill</name>
    <name type="synonym">Thysanopoda norvegica</name>
    <dbReference type="NCBI Taxonomy" id="48144"/>
    <lineage>
        <taxon>Eukaryota</taxon>
        <taxon>Metazoa</taxon>
        <taxon>Ecdysozoa</taxon>
        <taxon>Arthropoda</taxon>
        <taxon>Crustacea</taxon>
        <taxon>Multicrustacea</taxon>
        <taxon>Malacostraca</taxon>
        <taxon>Eumalacostraca</taxon>
        <taxon>Eucarida</taxon>
        <taxon>Euphausiacea</taxon>
        <taxon>Euphausiidae</taxon>
        <taxon>Meganyctiphanes</taxon>
    </lineage>
</organism>
<dbReference type="AlphaFoldDB" id="A0AAV2R902"/>
<keyword evidence="2" id="KW-1185">Reference proteome</keyword>
<evidence type="ECO:0000313" key="2">
    <source>
        <dbReference type="Proteomes" id="UP001497623"/>
    </source>
</evidence>